<evidence type="ECO:0000313" key="3">
    <source>
        <dbReference type="Proteomes" id="UP000504638"/>
    </source>
</evidence>
<proteinExistence type="predicted"/>
<dbReference type="PANTHER" id="PTHR22705:SF0">
    <property type="entry name" value="ZZ-TYPE ZINC FINGER-CONTAINING PROTEIN 3"/>
    <property type="match status" value="1"/>
</dbReference>
<sequence>PTPPDVEWITQPTPMAVDESENPDAIAVKAAISVLQIQRAKAQKDIQSLARIRDRAVDDPVEFAQAMQQRARSGRGEESLLDPTLDDWKDEESTTGDDVAMTGAEEYGESPVDSNLPARPGSDATFSELPRPQNVVRCPAINWGKYGIVGTTFDKMHAEQLARPTLNEPIMLTP</sequence>
<dbReference type="PANTHER" id="PTHR22705">
    <property type="entry name" value="ZINC FINGER, ZZ DOMAIN CONTAINING 3"/>
    <property type="match status" value="1"/>
</dbReference>
<evidence type="ECO:0000313" key="2">
    <source>
        <dbReference type="EMBL" id="KAF1808069.1"/>
    </source>
</evidence>
<reference evidence="4" key="2">
    <citation type="submission" date="2020-04" db="EMBL/GenBank/DDBJ databases">
        <authorList>
            <consortium name="NCBI Genome Project"/>
        </authorList>
    </citation>
    <scope>NUCLEOTIDE SEQUENCE</scope>
    <source>
        <strain evidence="4">CBS 781.70</strain>
    </source>
</reference>
<feature type="non-terminal residue" evidence="2">
    <location>
        <position position="1"/>
    </location>
</feature>
<protein>
    <submittedName>
        <fullName evidence="2 4">Uncharacterized protein</fullName>
    </submittedName>
</protein>
<evidence type="ECO:0000313" key="4">
    <source>
        <dbReference type="RefSeq" id="XP_033529700.1"/>
    </source>
</evidence>
<dbReference type="OrthoDB" id="20473at2759"/>
<dbReference type="RefSeq" id="XP_033529700.1">
    <property type="nucleotide sequence ID" value="XM_033675547.1"/>
</dbReference>
<reference evidence="2 4" key="1">
    <citation type="submission" date="2020-01" db="EMBL/GenBank/DDBJ databases">
        <authorList>
            <consortium name="DOE Joint Genome Institute"/>
            <person name="Haridas S."/>
            <person name="Albert R."/>
            <person name="Binder M."/>
            <person name="Bloem J."/>
            <person name="Labutti K."/>
            <person name="Salamov A."/>
            <person name="Andreopoulos B."/>
            <person name="Baker S.E."/>
            <person name="Barry K."/>
            <person name="Bills G."/>
            <person name="Bluhm B.H."/>
            <person name="Cannon C."/>
            <person name="Castanera R."/>
            <person name="Culley D.E."/>
            <person name="Daum C."/>
            <person name="Ezra D."/>
            <person name="Gonzalez J.B."/>
            <person name="Henrissat B."/>
            <person name="Kuo A."/>
            <person name="Liang C."/>
            <person name="Lipzen A."/>
            <person name="Lutzoni F."/>
            <person name="Magnuson J."/>
            <person name="Mondo S."/>
            <person name="Nolan M."/>
            <person name="Ohm R."/>
            <person name="Pangilinan J."/>
            <person name="Park H.-J."/>
            <person name="Ramirez L."/>
            <person name="Alfaro M."/>
            <person name="Sun H."/>
            <person name="Tritt A."/>
            <person name="Yoshinaga Y."/>
            <person name="Zwiers L.-H."/>
            <person name="Turgeon B.G."/>
            <person name="Goodwin S.B."/>
            <person name="Spatafora J.W."/>
            <person name="Crous P.W."/>
            <person name="Grigoriev I.V."/>
        </authorList>
    </citation>
    <scope>NUCLEOTIDE SEQUENCE</scope>
    <source>
        <strain evidence="2 4">CBS 781.70</strain>
    </source>
</reference>
<name>A0A6G1FQV9_9PEZI</name>
<feature type="compositionally biased region" description="Acidic residues" evidence="1">
    <location>
        <begin position="84"/>
        <end position="95"/>
    </location>
</feature>
<dbReference type="AlphaFoldDB" id="A0A6G1FQV9"/>
<gene>
    <name evidence="2 4" type="ORF">P152DRAFT_372854</name>
</gene>
<feature type="region of interest" description="Disordered" evidence="1">
    <location>
        <begin position="66"/>
        <end position="128"/>
    </location>
</feature>
<dbReference type="Proteomes" id="UP000504638">
    <property type="component" value="Unplaced"/>
</dbReference>
<dbReference type="EMBL" id="ML975192">
    <property type="protein sequence ID" value="KAF1808069.1"/>
    <property type="molecule type" value="Genomic_DNA"/>
</dbReference>
<feature type="non-terminal residue" evidence="2">
    <location>
        <position position="174"/>
    </location>
</feature>
<organism evidence="2">
    <name type="scientific">Eremomyces bilateralis CBS 781.70</name>
    <dbReference type="NCBI Taxonomy" id="1392243"/>
    <lineage>
        <taxon>Eukaryota</taxon>
        <taxon>Fungi</taxon>
        <taxon>Dikarya</taxon>
        <taxon>Ascomycota</taxon>
        <taxon>Pezizomycotina</taxon>
        <taxon>Dothideomycetes</taxon>
        <taxon>Dothideomycetes incertae sedis</taxon>
        <taxon>Eremomycetales</taxon>
        <taxon>Eremomycetaceae</taxon>
        <taxon>Eremomyces</taxon>
    </lineage>
</organism>
<keyword evidence="3" id="KW-1185">Reference proteome</keyword>
<reference evidence="4" key="3">
    <citation type="submission" date="2025-04" db="UniProtKB">
        <authorList>
            <consortium name="RefSeq"/>
        </authorList>
    </citation>
    <scope>IDENTIFICATION</scope>
    <source>
        <strain evidence="4">CBS 781.70</strain>
    </source>
</reference>
<evidence type="ECO:0000256" key="1">
    <source>
        <dbReference type="SAM" id="MobiDB-lite"/>
    </source>
</evidence>
<dbReference type="InterPro" id="IPR037830">
    <property type="entry name" value="ZZZ3"/>
</dbReference>
<accession>A0A6G1FQV9</accession>
<dbReference type="GeneID" id="54416117"/>